<dbReference type="Proteomes" id="UP000034097">
    <property type="component" value="Unassembled WGS sequence"/>
</dbReference>
<evidence type="ECO:0000256" key="1">
    <source>
        <dbReference type="ARBA" id="ARBA00004777"/>
    </source>
</evidence>
<evidence type="ECO:0000256" key="3">
    <source>
        <dbReference type="ARBA" id="ARBA00022755"/>
    </source>
</evidence>
<dbReference type="PANTHER" id="PTHR48099">
    <property type="entry name" value="C-1-TETRAHYDROFOLATE SYNTHASE, CYTOPLASMIC-RELATED"/>
    <property type="match status" value="1"/>
</dbReference>
<dbReference type="SUPFAM" id="SSF53223">
    <property type="entry name" value="Aminoacid dehydrogenase-like, N-terminal domain"/>
    <property type="match status" value="1"/>
</dbReference>
<dbReference type="InterPro" id="IPR000672">
    <property type="entry name" value="THF_DH/CycHdrlase"/>
</dbReference>
<dbReference type="PRINTS" id="PR00085">
    <property type="entry name" value="THFDHDRGNASE"/>
</dbReference>
<dbReference type="Pfam" id="PF02882">
    <property type="entry name" value="THF_DHG_CYH_C"/>
    <property type="match status" value="1"/>
</dbReference>
<organism evidence="11 12">
    <name type="scientific">Candidatus Collierbacteria bacterium GW2011_GWF1_44_12</name>
    <dbReference type="NCBI Taxonomy" id="1618402"/>
    <lineage>
        <taxon>Bacteria</taxon>
        <taxon>Candidatus Collieribacteriota</taxon>
    </lineage>
</organism>
<dbReference type="InterPro" id="IPR046346">
    <property type="entry name" value="Aminoacid_DH-like_N_sf"/>
</dbReference>
<evidence type="ECO:0000256" key="7">
    <source>
        <dbReference type="ARBA" id="ARBA00023167"/>
    </source>
</evidence>
<dbReference type="SUPFAM" id="SSF51735">
    <property type="entry name" value="NAD(P)-binding Rossmann-fold domains"/>
    <property type="match status" value="1"/>
</dbReference>
<evidence type="ECO:0000256" key="6">
    <source>
        <dbReference type="ARBA" id="ARBA00023002"/>
    </source>
</evidence>
<keyword evidence="6" id="KW-0560">Oxidoreductase</keyword>
<dbReference type="Pfam" id="PF00763">
    <property type="entry name" value="THF_DHG_CYH"/>
    <property type="match status" value="1"/>
</dbReference>
<dbReference type="PANTHER" id="PTHR48099:SF5">
    <property type="entry name" value="C-1-TETRAHYDROFOLATE SYNTHASE, CYTOPLASMIC"/>
    <property type="match status" value="1"/>
</dbReference>
<dbReference type="GO" id="GO:0009086">
    <property type="term" value="P:methionine biosynthetic process"/>
    <property type="evidence" value="ECO:0007669"/>
    <property type="project" value="UniProtKB-KW"/>
</dbReference>
<keyword evidence="7" id="KW-0486">Methionine biosynthesis</keyword>
<sequence>MQEIPDTRIMFDGRMEAKKIEESLKISGKLEGKGLLILQCDGSSTESTYIRLKRQMAERLGVETRVLFVWEKDIVMKEIEKGNEDNSIDGILVQLPIKGANREEIEQILSTINPVKDIDGLNPKSSFVPAAVVAVETVMEKINLSRNLAVAIVGAEGMVGKALYGRLSELGYVVSGFDMGDDLMKLNDFDVVVSCTGQEGLITGDMVKQGFVGIDLGFPQGDISEEAGGKARVITPVPGGVGPLTIVSLFVSMAA</sequence>
<keyword evidence="5" id="KW-0521">NADP</keyword>
<evidence type="ECO:0000313" key="11">
    <source>
        <dbReference type="EMBL" id="KKT36634.1"/>
    </source>
</evidence>
<keyword evidence="7" id="KW-0028">Amino-acid biosynthesis</keyword>
<name>A0A0G1JMH9_9BACT</name>
<dbReference type="AlphaFoldDB" id="A0A0G1JMH9"/>
<dbReference type="InterPro" id="IPR020631">
    <property type="entry name" value="THF_DH/CycHdrlase_NAD-bd_dom"/>
</dbReference>
<dbReference type="InterPro" id="IPR036291">
    <property type="entry name" value="NAD(P)-bd_dom_sf"/>
</dbReference>
<feature type="domain" description="Tetrahydrofolate dehydrogenase/cyclohydrolase catalytic" evidence="9">
    <location>
        <begin position="12"/>
        <end position="119"/>
    </location>
</feature>
<proteinExistence type="predicted"/>
<dbReference type="GO" id="GO:0005829">
    <property type="term" value="C:cytosol"/>
    <property type="evidence" value="ECO:0007669"/>
    <property type="project" value="TreeGrafter"/>
</dbReference>
<dbReference type="InterPro" id="IPR020630">
    <property type="entry name" value="THF_DH/CycHdrlase_cat_dom"/>
</dbReference>
<dbReference type="GO" id="GO:0004477">
    <property type="term" value="F:methenyltetrahydrofolate cyclohydrolase activity"/>
    <property type="evidence" value="ECO:0007669"/>
    <property type="project" value="TreeGrafter"/>
</dbReference>
<comment type="caution">
    <text evidence="11">The sequence shown here is derived from an EMBL/GenBank/DDBJ whole genome shotgun (WGS) entry which is preliminary data.</text>
</comment>
<keyword evidence="4" id="KW-0378">Hydrolase</keyword>
<dbReference type="GO" id="GO:0035999">
    <property type="term" value="P:tetrahydrofolate interconversion"/>
    <property type="evidence" value="ECO:0007669"/>
    <property type="project" value="TreeGrafter"/>
</dbReference>
<protein>
    <submittedName>
        <fullName evidence="11">Bifunctional protein FolD</fullName>
    </submittedName>
</protein>
<evidence type="ECO:0000259" key="10">
    <source>
        <dbReference type="Pfam" id="PF02882"/>
    </source>
</evidence>
<dbReference type="Gene3D" id="3.40.50.720">
    <property type="entry name" value="NAD(P)-binding Rossmann-like Domain"/>
    <property type="match status" value="1"/>
</dbReference>
<dbReference type="GO" id="GO:0006164">
    <property type="term" value="P:purine nucleotide biosynthetic process"/>
    <property type="evidence" value="ECO:0007669"/>
    <property type="project" value="UniProtKB-KW"/>
</dbReference>
<evidence type="ECO:0000256" key="8">
    <source>
        <dbReference type="ARBA" id="ARBA00023268"/>
    </source>
</evidence>
<evidence type="ECO:0000259" key="9">
    <source>
        <dbReference type="Pfam" id="PF00763"/>
    </source>
</evidence>
<keyword evidence="2" id="KW-0554">One-carbon metabolism</keyword>
<evidence type="ECO:0000256" key="2">
    <source>
        <dbReference type="ARBA" id="ARBA00022563"/>
    </source>
</evidence>
<dbReference type="PATRIC" id="fig|1618402.3.peg.733"/>
<dbReference type="EMBL" id="LCHQ01000042">
    <property type="protein sequence ID" value="KKT36634.1"/>
    <property type="molecule type" value="Genomic_DNA"/>
</dbReference>
<feature type="domain" description="Tetrahydrofolate dehydrogenase/cyclohydrolase NAD(P)-binding" evidence="10">
    <location>
        <begin position="134"/>
        <end position="251"/>
    </location>
</feature>
<dbReference type="GO" id="GO:0004488">
    <property type="term" value="F:methylenetetrahydrofolate dehydrogenase (NADP+) activity"/>
    <property type="evidence" value="ECO:0007669"/>
    <property type="project" value="InterPro"/>
</dbReference>
<keyword evidence="3" id="KW-0658">Purine biosynthesis</keyword>
<accession>A0A0G1JMH9</accession>
<evidence type="ECO:0000256" key="4">
    <source>
        <dbReference type="ARBA" id="ARBA00022801"/>
    </source>
</evidence>
<gene>
    <name evidence="11" type="ORF">UW26_C0042G0007</name>
</gene>
<comment type="pathway">
    <text evidence="1">One-carbon metabolism; tetrahydrofolate interconversion.</text>
</comment>
<evidence type="ECO:0000256" key="5">
    <source>
        <dbReference type="ARBA" id="ARBA00022857"/>
    </source>
</evidence>
<evidence type="ECO:0000313" key="12">
    <source>
        <dbReference type="Proteomes" id="UP000034097"/>
    </source>
</evidence>
<dbReference type="Gene3D" id="3.40.50.10860">
    <property type="entry name" value="Leucine Dehydrogenase, chain A, domain 1"/>
    <property type="match status" value="1"/>
</dbReference>
<keyword evidence="8" id="KW-0511">Multifunctional enzyme</keyword>
<reference evidence="11 12" key="1">
    <citation type="journal article" date="2015" name="Nature">
        <title>rRNA introns, odd ribosomes, and small enigmatic genomes across a large radiation of phyla.</title>
        <authorList>
            <person name="Brown C.T."/>
            <person name="Hug L.A."/>
            <person name="Thomas B.C."/>
            <person name="Sharon I."/>
            <person name="Castelle C.J."/>
            <person name="Singh A."/>
            <person name="Wilkins M.J."/>
            <person name="Williams K.H."/>
            <person name="Banfield J.F."/>
        </authorList>
    </citation>
    <scope>NUCLEOTIDE SEQUENCE [LARGE SCALE GENOMIC DNA]</scope>
</reference>